<dbReference type="Proteomes" id="UP001597343">
    <property type="component" value="Unassembled WGS sequence"/>
</dbReference>
<gene>
    <name evidence="1" type="ORF">ACFSOY_08055</name>
</gene>
<proteinExistence type="predicted"/>
<evidence type="ECO:0000313" key="2">
    <source>
        <dbReference type="Proteomes" id="UP001597343"/>
    </source>
</evidence>
<dbReference type="RefSeq" id="WP_386045490.1">
    <property type="nucleotide sequence ID" value="NZ_JBHUIO010000005.1"/>
</dbReference>
<organism evidence="1 2">
    <name type="scientific">Tumebacillus lipolyticus</name>
    <dbReference type="NCBI Taxonomy" id="1280370"/>
    <lineage>
        <taxon>Bacteria</taxon>
        <taxon>Bacillati</taxon>
        <taxon>Bacillota</taxon>
        <taxon>Bacilli</taxon>
        <taxon>Bacillales</taxon>
        <taxon>Alicyclobacillaceae</taxon>
        <taxon>Tumebacillus</taxon>
    </lineage>
</organism>
<reference evidence="2" key="1">
    <citation type="journal article" date="2019" name="Int. J. Syst. Evol. Microbiol.">
        <title>The Global Catalogue of Microorganisms (GCM) 10K type strain sequencing project: providing services to taxonomists for standard genome sequencing and annotation.</title>
        <authorList>
            <consortium name="The Broad Institute Genomics Platform"/>
            <consortium name="The Broad Institute Genome Sequencing Center for Infectious Disease"/>
            <person name="Wu L."/>
            <person name="Ma J."/>
        </authorList>
    </citation>
    <scope>NUCLEOTIDE SEQUENCE [LARGE SCALE GENOMIC DNA]</scope>
    <source>
        <strain evidence="2">CGMCC 1.13574</strain>
    </source>
</reference>
<keyword evidence="2" id="KW-1185">Reference proteome</keyword>
<dbReference type="EMBL" id="JBHUIO010000005">
    <property type="protein sequence ID" value="MFD2169946.1"/>
    <property type="molecule type" value="Genomic_DNA"/>
</dbReference>
<comment type="caution">
    <text evidence="1">The sequence shown here is derived from an EMBL/GenBank/DDBJ whole genome shotgun (WGS) entry which is preliminary data.</text>
</comment>
<evidence type="ECO:0008006" key="3">
    <source>
        <dbReference type="Google" id="ProtNLM"/>
    </source>
</evidence>
<protein>
    <recommendedName>
        <fullName evidence="3">DUF4878 domain-containing protein</fullName>
    </recommendedName>
</protein>
<sequence length="127" mass="14305">MNKTKWILLGLIALAGILIIFALMPKSGAATSEQLLEQYRTALASQDLKALQDISLPTNTSAQLQERLDKFCGLAPDKIQFEVSADNISTVVIRVHLHTEQAGTAVQDEFYMQKQEDRWYLAFNHQK</sequence>
<accession>A0ABW4ZXD3</accession>
<evidence type="ECO:0000313" key="1">
    <source>
        <dbReference type="EMBL" id="MFD2169946.1"/>
    </source>
</evidence>
<name>A0ABW4ZXD3_9BACL</name>